<feature type="domain" description="Glycosyltransferase subfamily 4-like N-terminal" evidence="2">
    <location>
        <begin position="20"/>
        <end position="188"/>
    </location>
</feature>
<dbReference type="SUPFAM" id="SSF53756">
    <property type="entry name" value="UDP-Glycosyltransferase/glycogen phosphorylase"/>
    <property type="match status" value="1"/>
</dbReference>
<comment type="caution">
    <text evidence="3">The sequence shown here is derived from an EMBL/GenBank/DDBJ whole genome shotgun (WGS) entry which is preliminary data.</text>
</comment>
<sequence>MSGKPINKHMKIAIVCYPTFGGSGVVATELGLALAKRGHEIHFITYKQPVRLEQLSYNVFFHEVHVPDYPLFQYPPYELALSSKLVDVIKHYHLEILHVHYAIPHAYAGYMAKKMLQAEDISIPMVTTLHGTDITLVGNHPNYKPAVTFSINESDVVTSVSQSLKEDTLRLFEVKKDIQVVSNFIDISKHIHTDKECQRGLMAAPEEKIVTHISNFRDVKRIPDVINVFYNIQKQIKAKLILVGEGPEKASAEDQVMQLGIENKVRFLGQSNEIHDILCFSDLFLLPSKRESFGLAALEAMVNGTPVISTNTGGLPEVNIHGVSGFTSNVGDVEDMTINALKILKDDQTLEKFKKQAVEEAKKFDINEVVPVYEALYHNARS</sequence>
<name>A0ABN1MD20_9FLAO</name>
<evidence type="ECO:0000313" key="4">
    <source>
        <dbReference type="Proteomes" id="UP001500507"/>
    </source>
</evidence>
<organism evidence="3 4">
    <name type="scientific">Gangjinia marincola</name>
    <dbReference type="NCBI Taxonomy" id="578463"/>
    <lineage>
        <taxon>Bacteria</taxon>
        <taxon>Pseudomonadati</taxon>
        <taxon>Bacteroidota</taxon>
        <taxon>Flavobacteriia</taxon>
        <taxon>Flavobacteriales</taxon>
        <taxon>Flavobacteriaceae</taxon>
        <taxon>Gangjinia</taxon>
    </lineage>
</organism>
<accession>A0ABN1MD20</accession>
<gene>
    <name evidence="3" type="primary">bshA</name>
    <name evidence="3" type="ORF">GCM10009117_01440</name>
</gene>
<reference evidence="3 4" key="1">
    <citation type="journal article" date="2019" name="Int. J. Syst. Evol. Microbiol.">
        <title>The Global Catalogue of Microorganisms (GCM) 10K type strain sequencing project: providing services to taxonomists for standard genome sequencing and annotation.</title>
        <authorList>
            <consortium name="The Broad Institute Genomics Platform"/>
            <consortium name="The Broad Institute Genome Sequencing Center for Infectious Disease"/>
            <person name="Wu L."/>
            <person name="Ma J."/>
        </authorList>
    </citation>
    <scope>NUCLEOTIDE SEQUENCE [LARGE SCALE GENOMIC DNA]</scope>
    <source>
        <strain evidence="3 4">JCM 16082</strain>
    </source>
</reference>
<dbReference type="PANTHER" id="PTHR45947">
    <property type="entry name" value="SULFOQUINOVOSYL TRANSFERASE SQD2"/>
    <property type="match status" value="1"/>
</dbReference>
<dbReference type="Pfam" id="PF13439">
    <property type="entry name" value="Glyco_transf_4"/>
    <property type="match status" value="1"/>
</dbReference>
<dbReference type="InterPro" id="IPR028098">
    <property type="entry name" value="Glyco_trans_4-like_N"/>
</dbReference>
<dbReference type="NCBIfam" id="TIGR03999">
    <property type="entry name" value="thiol_BshA"/>
    <property type="match status" value="1"/>
</dbReference>
<dbReference type="Gene3D" id="3.40.50.2000">
    <property type="entry name" value="Glycogen Phosphorylase B"/>
    <property type="match status" value="2"/>
</dbReference>
<protein>
    <submittedName>
        <fullName evidence="3">N-acetyl-alpha-D-glucosaminyl L-malate synthase BshA</fullName>
    </submittedName>
</protein>
<dbReference type="InterPro" id="IPR001296">
    <property type="entry name" value="Glyco_trans_1"/>
</dbReference>
<dbReference type="InterPro" id="IPR050194">
    <property type="entry name" value="Glycosyltransferase_grp1"/>
</dbReference>
<dbReference type="InterPro" id="IPR023881">
    <property type="entry name" value="Thiol_BshA"/>
</dbReference>
<dbReference type="Proteomes" id="UP001500507">
    <property type="component" value="Unassembled WGS sequence"/>
</dbReference>
<dbReference type="EMBL" id="BAAAFG010000001">
    <property type="protein sequence ID" value="GAA0870999.1"/>
    <property type="molecule type" value="Genomic_DNA"/>
</dbReference>
<feature type="domain" description="Glycosyl transferase family 1" evidence="1">
    <location>
        <begin position="204"/>
        <end position="357"/>
    </location>
</feature>
<dbReference type="Pfam" id="PF00534">
    <property type="entry name" value="Glycos_transf_1"/>
    <property type="match status" value="1"/>
</dbReference>
<dbReference type="PANTHER" id="PTHR45947:SF3">
    <property type="entry name" value="SULFOQUINOVOSYL TRANSFERASE SQD2"/>
    <property type="match status" value="1"/>
</dbReference>
<evidence type="ECO:0000259" key="2">
    <source>
        <dbReference type="Pfam" id="PF13439"/>
    </source>
</evidence>
<evidence type="ECO:0000313" key="3">
    <source>
        <dbReference type="EMBL" id="GAA0870999.1"/>
    </source>
</evidence>
<keyword evidence="4" id="KW-1185">Reference proteome</keyword>
<evidence type="ECO:0000259" key="1">
    <source>
        <dbReference type="Pfam" id="PF00534"/>
    </source>
</evidence>
<proteinExistence type="predicted"/>